<dbReference type="InterPro" id="IPR003488">
    <property type="entry name" value="DprA"/>
</dbReference>
<comment type="similarity">
    <text evidence="1">Belongs to the DprA/Smf family.</text>
</comment>
<proteinExistence type="inferred from homology"/>
<dbReference type="NCBIfam" id="TIGR00732">
    <property type="entry name" value="dprA"/>
    <property type="match status" value="1"/>
</dbReference>
<dbReference type="Gene3D" id="1.10.10.10">
    <property type="entry name" value="Winged helix-like DNA-binding domain superfamily/Winged helix DNA-binding domain"/>
    <property type="match status" value="1"/>
</dbReference>
<dbReference type="PANTHER" id="PTHR43022:SF1">
    <property type="entry name" value="PROTEIN SMF"/>
    <property type="match status" value="1"/>
</dbReference>
<dbReference type="AlphaFoldDB" id="A0A2S5R960"/>
<gene>
    <name evidence="4" type="ORF">HCUR_00635</name>
</gene>
<dbReference type="Pfam" id="PF21102">
    <property type="entry name" value="DprA_N"/>
    <property type="match status" value="1"/>
</dbReference>
<dbReference type="Proteomes" id="UP000239425">
    <property type="component" value="Unassembled WGS sequence"/>
</dbReference>
<evidence type="ECO:0000259" key="3">
    <source>
        <dbReference type="Pfam" id="PF17782"/>
    </source>
</evidence>
<dbReference type="EMBL" id="PHHC01000080">
    <property type="protein sequence ID" value="PPE03858.1"/>
    <property type="molecule type" value="Genomic_DNA"/>
</dbReference>
<evidence type="ECO:0000313" key="4">
    <source>
        <dbReference type="EMBL" id="PPE03858.1"/>
    </source>
</evidence>
<dbReference type="GO" id="GO:0009294">
    <property type="term" value="P:DNA-mediated transformation"/>
    <property type="evidence" value="ECO:0007669"/>
    <property type="project" value="InterPro"/>
</dbReference>
<dbReference type="Gene3D" id="3.40.50.450">
    <property type="match status" value="1"/>
</dbReference>
<name>A0A2S5R960_9PROT</name>
<evidence type="ECO:0000256" key="1">
    <source>
        <dbReference type="ARBA" id="ARBA00006525"/>
    </source>
</evidence>
<organism evidence="4 5">
    <name type="scientific">Holospora curviuscula</name>
    <dbReference type="NCBI Taxonomy" id="1082868"/>
    <lineage>
        <taxon>Bacteria</taxon>
        <taxon>Pseudomonadati</taxon>
        <taxon>Pseudomonadota</taxon>
        <taxon>Alphaproteobacteria</taxon>
        <taxon>Holosporales</taxon>
        <taxon>Holosporaceae</taxon>
        <taxon>Holospora</taxon>
    </lineage>
</organism>
<protein>
    <submittedName>
        <fullName evidence="4">Uncharacterized protein</fullName>
    </submittedName>
</protein>
<keyword evidence="5" id="KW-1185">Reference proteome</keyword>
<dbReference type="Pfam" id="PF17782">
    <property type="entry name" value="WHD_DprA"/>
    <property type="match status" value="1"/>
</dbReference>
<accession>A0A2S5R960</accession>
<dbReference type="PANTHER" id="PTHR43022">
    <property type="entry name" value="PROTEIN SMF"/>
    <property type="match status" value="1"/>
</dbReference>
<evidence type="ECO:0000259" key="2">
    <source>
        <dbReference type="Pfam" id="PF02481"/>
    </source>
</evidence>
<dbReference type="InterPro" id="IPR036388">
    <property type="entry name" value="WH-like_DNA-bd_sf"/>
</dbReference>
<evidence type="ECO:0000313" key="5">
    <source>
        <dbReference type="Proteomes" id="UP000239425"/>
    </source>
</evidence>
<reference evidence="4 5" key="1">
    <citation type="submission" date="2017-11" db="EMBL/GenBank/DDBJ databases">
        <title>Comparative genomic analysis of Holospora spp., intranuclear symbionts of paramecia.</title>
        <authorList>
            <person name="Garushyants S.K."/>
            <person name="Beliavskaya A."/>
            <person name="Malko D.B."/>
            <person name="Logacheva M.D."/>
            <person name="Rautian M.S."/>
            <person name="Gelfand M.S."/>
        </authorList>
    </citation>
    <scope>NUCLEOTIDE SEQUENCE [LARGE SCALE GENOMIC DNA]</scope>
    <source>
        <strain evidence="5">02AZ16</strain>
    </source>
</reference>
<feature type="domain" description="Smf/DprA SLOG" evidence="2">
    <location>
        <begin position="84"/>
        <end position="292"/>
    </location>
</feature>
<dbReference type="InterPro" id="IPR041614">
    <property type="entry name" value="DprA_WH"/>
</dbReference>
<dbReference type="Pfam" id="PF02481">
    <property type="entry name" value="DNA_processg_A"/>
    <property type="match status" value="1"/>
</dbReference>
<dbReference type="InterPro" id="IPR057666">
    <property type="entry name" value="DrpA_SLOG"/>
</dbReference>
<dbReference type="SUPFAM" id="SSF102405">
    <property type="entry name" value="MCP/YpsA-like"/>
    <property type="match status" value="1"/>
</dbReference>
<sequence>MLYASSKRLEIPTTLDLETKLSYFRLARSENIGPMGFFHLIEKFKHPENALARLKTQPAYKGRICSVDEARQELEMHQEQHYHLISYFEPEYPSTLRQLKDPPLFLSVCGKLELLKSTCFAVVGARNASQSARTWIKQQISSLKSSSYTITSGLARGIDTWAHETALEEKMPTIAVIAGGLGHIYPLENKGLYHRIAQHGAIISEDPLHLSPQAQLFPKRNRIISGLSWGILVIEASYKSGALLSAKYALDQNRCVFVVPGHPLDSRSHGGNKLIKEGACLVETASDIQKEYPLNLSKRTFFAQEEEEEKEEYLSPSNPSSLFFHTEEKDEEEKIEHTSMLRVLLERISCVPTPIETLRKELKISSIRLRALLVELELQGLVEQYPGDAIIAIPQEGGSYVEAHCC</sequence>
<comment type="caution">
    <text evidence="4">The sequence shown here is derived from an EMBL/GenBank/DDBJ whole genome shotgun (WGS) entry which is preliminary data.</text>
</comment>
<dbReference type="RefSeq" id="WP_165780692.1">
    <property type="nucleotide sequence ID" value="NZ_PHHC01000080.1"/>
</dbReference>
<feature type="domain" description="DprA winged helix" evidence="3">
    <location>
        <begin position="336"/>
        <end position="387"/>
    </location>
</feature>